<feature type="transmembrane region" description="Helical" evidence="7">
    <location>
        <begin position="20"/>
        <end position="42"/>
    </location>
</feature>
<keyword evidence="3" id="KW-1003">Cell membrane</keyword>
<dbReference type="Gene3D" id="1.20.1250.20">
    <property type="entry name" value="MFS general substrate transporter like domains"/>
    <property type="match status" value="1"/>
</dbReference>
<dbReference type="EMBL" id="JAAFGW010000038">
    <property type="protein sequence ID" value="NDP47541.1"/>
    <property type="molecule type" value="Genomic_DNA"/>
</dbReference>
<dbReference type="Proteomes" id="UP000483432">
    <property type="component" value="Unassembled WGS sequence"/>
</dbReference>
<keyword evidence="4 7" id="KW-0812">Transmembrane</keyword>
<comment type="subcellular location">
    <subcellularLocation>
        <location evidence="1">Cell membrane</location>
        <topology evidence="1">Multi-pass membrane protein</topology>
    </subcellularLocation>
</comment>
<evidence type="ECO:0000256" key="4">
    <source>
        <dbReference type="ARBA" id="ARBA00022692"/>
    </source>
</evidence>
<evidence type="ECO:0000313" key="8">
    <source>
        <dbReference type="EMBL" id="NDP47541.1"/>
    </source>
</evidence>
<dbReference type="InterPro" id="IPR011701">
    <property type="entry name" value="MFS"/>
</dbReference>
<feature type="transmembrane region" description="Helical" evidence="7">
    <location>
        <begin position="85"/>
        <end position="103"/>
    </location>
</feature>
<name>A0A7C9NSB2_9PROT</name>
<evidence type="ECO:0000256" key="6">
    <source>
        <dbReference type="ARBA" id="ARBA00023136"/>
    </source>
</evidence>
<dbReference type="SUPFAM" id="SSF103473">
    <property type="entry name" value="MFS general substrate transporter"/>
    <property type="match status" value="1"/>
</dbReference>
<evidence type="ECO:0000256" key="7">
    <source>
        <dbReference type="SAM" id="Phobius"/>
    </source>
</evidence>
<dbReference type="Pfam" id="PF07690">
    <property type="entry name" value="MFS_1"/>
    <property type="match status" value="2"/>
</dbReference>
<feature type="transmembrane region" description="Helical" evidence="7">
    <location>
        <begin position="331"/>
        <end position="355"/>
    </location>
</feature>
<accession>A0A7C9NSB2</accession>
<dbReference type="PANTHER" id="PTHR43266:SF2">
    <property type="entry name" value="MAJOR FACILITATOR SUPERFAMILY (MFS) PROFILE DOMAIN-CONTAINING PROTEIN"/>
    <property type="match status" value="1"/>
</dbReference>
<dbReference type="InterPro" id="IPR036259">
    <property type="entry name" value="MFS_trans_sf"/>
</dbReference>
<feature type="transmembrane region" description="Helical" evidence="7">
    <location>
        <begin position="262"/>
        <end position="283"/>
    </location>
</feature>
<feature type="transmembrane region" description="Helical" evidence="7">
    <location>
        <begin position="48"/>
        <end position="69"/>
    </location>
</feature>
<feature type="transmembrane region" description="Helical" evidence="7">
    <location>
        <begin position="151"/>
        <end position="173"/>
    </location>
</feature>
<evidence type="ECO:0000313" key="9">
    <source>
        <dbReference type="Proteomes" id="UP000483432"/>
    </source>
</evidence>
<evidence type="ECO:0000256" key="3">
    <source>
        <dbReference type="ARBA" id="ARBA00022475"/>
    </source>
</evidence>
<feature type="transmembrane region" description="Helical" evidence="7">
    <location>
        <begin position="229"/>
        <end position="250"/>
    </location>
</feature>
<feature type="transmembrane region" description="Helical" evidence="7">
    <location>
        <begin position="392"/>
        <end position="414"/>
    </location>
</feature>
<dbReference type="PANTHER" id="PTHR43266">
    <property type="entry name" value="MACROLIDE-EFFLUX PROTEIN"/>
    <property type="match status" value="1"/>
</dbReference>
<gene>
    <name evidence="8" type="ORF">GZ085_03950</name>
</gene>
<proteinExistence type="predicted"/>
<keyword evidence="5 7" id="KW-1133">Transmembrane helix</keyword>
<evidence type="ECO:0000256" key="2">
    <source>
        <dbReference type="ARBA" id="ARBA00022448"/>
    </source>
</evidence>
<comment type="caution">
    <text evidence="8">The sequence shown here is derived from an EMBL/GenBank/DDBJ whole genome shotgun (WGS) entry which is preliminary data.</text>
</comment>
<protein>
    <submittedName>
        <fullName evidence="8">MFS transporter</fullName>
    </submittedName>
</protein>
<dbReference type="CDD" id="cd06173">
    <property type="entry name" value="MFS_MefA_like"/>
    <property type="match status" value="1"/>
</dbReference>
<dbReference type="AlphaFoldDB" id="A0A7C9NSB2"/>
<dbReference type="GO" id="GO:0005886">
    <property type="term" value="C:plasma membrane"/>
    <property type="evidence" value="ECO:0007669"/>
    <property type="project" value="UniProtKB-SubCell"/>
</dbReference>
<reference evidence="8 9" key="1">
    <citation type="submission" date="2019-09" db="EMBL/GenBank/DDBJ databases">
        <title>H2 Metabolism Revealed by Metagenomic Analysis in Subglacial Sediment of East Antarctica.</title>
        <authorList>
            <person name="Yang Z."/>
            <person name="Zhang Y."/>
            <person name="Lv Y."/>
            <person name="Yan W."/>
            <person name="Xiao X."/>
            <person name="Sun B."/>
            <person name="Ma H."/>
        </authorList>
    </citation>
    <scope>NUCLEOTIDE SEQUENCE [LARGE SCALE GENOMIC DNA]</scope>
    <source>
        <strain evidence="8">Bin2_2</strain>
    </source>
</reference>
<feature type="transmembrane region" description="Helical" evidence="7">
    <location>
        <begin position="367"/>
        <end position="386"/>
    </location>
</feature>
<sequence>MTLTSLFANPLARNRDFRLLFSAQVISLIGSGVTTVGLALFAHQLVGGGSAAVVIGNALMLRILAFLLFSQPAGVLADRVNRKHILILADVVRFGLLALFPFIESVWQVYVMIFLINAATAFFTPIYDACIPDVVGREHYVKALSLSRVAVDMEAMLAPMLAGLLVALLGLQWLFWFDAASYLVSAALVAASSLRHVSKPSPKFLPMAFLREMGFGIQMLLREASLRRALIFSFVEAIAGAAAIVATVVYVRETLGLGENGFVIAMAAVGVGSTLTAIMLGRATGRYESVASNRVELHGLRHRWAERALLLGGFALGLLLLPGVLQPPLLVFALLWFFNGSGQALIAIPSSTLLAEHTSEANRGRVYAAYFALTHAFWLITYPAIGYGTHSLGAPLTFTLAGVVCLLITLGVWLSRKPSPDHVHGD</sequence>
<feature type="transmembrane region" description="Helical" evidence="7">
    <location>
        <begin position="109"/>
        <end position="130"/>
    </location>
</feature>
<feature type="transmembrane region" description="Helical" evidence="7">
    <location>
        <begin position="304"/>
        <end position="325"/>
    </location>
</feature>
<keyword evidence="2" id="KW-0813">Transport</keyword>
<organism evidence="8 9">
    <name type="scientific">Sulfuriferula multivorans</name>
    <dbReference type="NCBI Taxonomy" id="1559896"/>
    <lineage>
        <taxon>Bacteria</taxon>
        <taxon>Pseudomonadati</taxon>
        <taxon>Pseudomonadota</taxon>
        <taxon>Betaproteobacteria</taxon>
        <taxon>Nitrosomonadales</taxon>
        <taxon>Sulfuricellaceae</taxon>
        <taxon>Sulfuriferula</taxon>
    </lineage>
</organism>
<keyword evidence="6 7" id="KW-0472">Membrane</keyword>
<dbReference type="GO" id="GO:0022857">
    <property type="term" value="F:transmembrane transporter activity"/>
    <property type="evidence" value="ECO:0007669"/>
    <property type="project" value="InterPro"/>
</dbReference>
<evidence type="ECO:0000256" key="1">
    <source>
        <dbReference type="ARBA" id="ARBA00004651"/>
    </source>
</evidence>
<evidence type="ECO:0000256" key="5">
    <source>
        <dbReference type="ARBA" id="ARBA00022989"/>
    </source>
</evidence>